<accession>A0A558BVS3</accession>
<dbReference type="AlphaFoldDB" id="A0A558BVS3"/>
<evidence type="ECO:0000313" key="3">
    <source>
        <dbReference type="Proteomes" id="UP000317624"/>
    </source>
</evidence>
<dbReference type="Pfam" id="PF08241">
    <property type="entry name" value="Methyltransf_11"/>
    <property type="match status" value="1"/>
</dbReference>
<dbReference type="Gene3D" id="3.40.50.150">
    <property type="entry name" value="Vaccinia Virus protein VP39"/>
    <property type="match status" value="1"/>
</dbReference>
<dbReference type="PANTHER" id="PTHR43036">
    <property type="entry name" value="OSJNBB0011N17.9 PROTEIN"/>
    <property type="match status" value="1"/>
</dbReference>
<proteinExistence type="predicted"/>
<sequence length="207" mass="22714">MLTNLPPQAFARRDESPDQEFYRFERLVTHIDAGAVAAVTQLYRQFLPAGGAVLDLMSSWVSHLPAEVPYTRVAGLGMNARELAQNPRLTEHLVQDLNAQPHLPYGDAEFDGAGICVSVQYLTRPADVFAELARVLRPGAPLVVTFSNRCFPDKAVYAWQVLDDNGHVALVQQYFAAANFGPTEVFAHRPKGGDPLYGVVGRVPTNP</sequence>
<dbReference type="GO" id="GO:0008757">
    <property type="term" value="F:S-adenosylmethionine-dependent methyltransferase activity"/>
    <property type="evidence" value="ECO:0007669"/>
    <property type="project" value="InterPro"/>
</dbReference>
<dbReference type="PANTHER" id="PTHR43036:SF2">
    <property type="entry name" value="OS04G0481300 PROTEIN"/>
    <property type="match status" value="1"/>
</dbReference>
<dbReference type="InterPro" id="IPR029063">
    <property type="entry name" value="SAM-dependent_MTases_sf"/>
</dbReference>
<dbReference type="InterPro" id="IPR013216">
    <property type="entry name" value="Methyltransf_11"/>
</dbReference>
<name>A0A558BVS3_9BACT</name>
<evidence type="ECO:0000313" key="2">
    <source>
        <dbReference type="EMBL" id="TVT40599.1"/>
    </source>
</evidence>
<comment type="caution">
    <text evidence="2">The sequence shown here is derived from an EMBL/GenBank/DDBJ whole genome shotgun (WGS) entry which is preliminary data.</text>
</comment>
<dbReference type="SUPFAM" id="SSF53335">
    <property type="entry name" value="S-adenosyl-L-methionine-dependent methyltransferases"/>
    <property type="match status" value="1"/>
</dbReference>
<evidence type="ECO:0000259" key="1">
    <source>
        <dbReference type="Pfam" id="PF08241"/>
    </source>
</evidence>
<dbReference type="Proteomes" id="UP000317624">
    <property type="component" value="Unassembled WGS sequence"/>
</dbReference>
<keyword evidence="2" id="KW-0808">Transferase</keyword>
<keyword evidence="3" id="KW-1185">Reference proteome</keyword>
<gene>
    <name evidence="2" type="ORF">FNT36_14105</name>
</gene>
<feature type="domain" description="Methyltransferase type 11" evidence="1">
    <location>
        <begin position="79"/>
        <end position="143"/>
    </location>
</feature>
<organism evidence="2 3">
    <name type="scientific">Hymenobacter setariae</name>
    <dbReference type="NCBI Taxonomy" id="2594794"/>
    <lineage>
        <taxon>Bacteria</taxon>
        <taxon>Pseudomonadati</taxon>
        <taxon>Bacteroidota</taxon>
        <taxon>Cytophagia</taxon>
        <taxon>Cytophagales</taxon>
        <taxon>Hymenobacteraceae</taxon>
        <taxon>Hymenobacter</taxon>
    </lineage>
</organism>
<reference evidence="2 3" key="1">
    <citation type="submission" date="2019-07" db="EMBL/GenBank/DDBJ databases">
        <title>Hymenobacter sp. straun FUR1 Genome sequencing and assembly.</title>
        <authorList>
            <person name="Chhetri G."/>
        </authorList>
    </citation>
    <scope>NUCLEOTIDE SEQUENCE [LARGE SCALE GENOMIC DNA]</scope>
    <source>
        <strain evidence="2 3">Fur1</strain>
    </source>
</reference>
<dbReference type="EMBL" id="VMRJ01000003">
    <property type="protein sequence ID" value="TVT40599.1"/>
    <property type="molecule type" value="Genomic_DNA"/>
</dbReference>
<keyword evidence="2" id="KW-0489">Methyltransferase</keyword>
<dbReference type="RefSeq" id="WP_144848772.1">
    <property type="nucleotide sequence ID" value="NZ_VMRJ01000003.1"/>
</dbReference>
<protein>
    <submittedName>
        <fullName evidence="2">Methyltransferase domain-containing protein</fullName>
    </submittedName>
</protein>
<dbReference type="OrthoDB" id="9805171at2"/>
<dbReference type="GO" id="GO:0032259">
    <property type="term" value="P:methylation"/>
    <property type="evidence" value="ECO:0007669"/>
    <property type="project" value="UniProtKB-KW"/>
</dbReference>